<feature type="domain" description="Response regulatory" evidence="8">
    <location>
        <begin position="15"/>
        <end position="129"/>
    </location>
</feature>
<dbReference type="Pfam" id="PF00072">
    <property type="entry name" value="Response_reg"/>
    <property type="match status" value="1"/>
</dbReference>
<dbReference type="Gene3D" id="1.10.10.10">
    <property type="entry name" value="Winged helix-like DNA-binding domain superfamily/Winged helix DNA-binding domain"/>
    <property type="match status" value="1"/>
</dbReference>
<feature type="modified residue" description="4-aspartylphosphate" evidence="6">
    <location>
        <position position="64"/>
    </location>
</feature>
<dbReference type="PANTHER" id="PTHR48111">
    <property type="entry name" value="REGULATOR OF RPOS"/>
    <property type="match status" value="1"/>
</dbReference>
<dbReference type="InterPro" id="IPR001867">
    <property type="entry name" value="OmpR/PhoB-type_DNA-bd"/>
</dbReference>
<dbReference type="InterPro" id="IPR011006">
    <property type="entry name" value="CheY-like_superfamily"/>
</dbReference>
<dbReference type="Proteomes" id="UP000290191">
    <property type="component" value="Unassembled WGS sequence"/>
</dbReference>
<evidence type="ECO:0000256" key="2">
    <source>
        <dbReference type="ARBA" id="ARBA00023012"/>
    </source>
</evidence>
<dbReference type="Pfam" id="PF00486">
    <property type="entry name" value="Trans_reg_C"/>
    <property type="match status" value="1"/>
</dbReference>
<keyword evidence="5" id="KW-0804">Transcription</keyword>
<dbReference type="InterPro" id="IPR036388">
    <property type="entry name" value="WH-like_DNA-bd_sf"/>
</dbReference>
<dbReference type="GO" id="GO:0000976">
    <property type="term" value="F:transcription cis-regulatory region binding"/>
    <property type="evidence" value="ECO:0007669"/>
    <property type="project" value="TreeGrafter"/>
</dbReference>
<proteinExistence type="predicted"/>
<dbReference type="SUPFAM" id="SSF46894">
    <property type="entry name" value="C-terminal effector domain of the bipartite response regulators"/>
    <property type="match status" value="1"/>
</dbReference>
<keyword evidence="4 7" id="KW-0238">DNA-binding</keyword>
<dbReference type="CDD" id="cd00383">
    <property type="entry name" value="trans_reg_C"/>
    <property type="match status" value="1"/>
</dbReference>
<accession>A0A4Q0Y068</accession>
<evidence type="ECO:0000256" key="5">
    <source>
        <dbReference type="ARBA" id="ARBA00023163"/>
    </source>
</evidence>
<dbReference type="PANTHER" id="PTHR48111:SF1">
    <property type="entry name" value="TWO-COMPONENT RESPONSE REGULATOR ORR33"/>
    <property type="match status" value="1"/>
</dbReference>
<dbReference type="CDD" id="cd17536">
    <property type="entry name" value="REC_YesN-like"/>
    <property type="match status" value="1"/>
</dbReference>
<dbReference type="InterPro" id="IPR001789">
    <property type="entry name" value="Sig_transdc_resp-reg_receiver"/>
</dbReference>
<dbReference type="PROSITE" id="PS51755">
    <property type="entry name" value="OMPR_PHOB"/>
    <property type="match status" value="1"/>
</dbReference>
<keyword evidence="2" id="KW-0902">Two-component regulatory system</keyword>
<dbReference type="GO" id="GO:0000156">
    <property type="term" value="F:phosphorelay response regulator activity"/>
    <property type="evidence" value="ECO:0007669"/>
    <property type="project" value="TreeGrafter"/>
</dbReference>
<sequence>MSDNNQLLELLSNKKVLYAEDEKGIQNNVVKILKLYFDNVITASNGEEALDEYLINKPDVVILDICMPHIDGLEVVKKIREDNKKIPIIILSAYTDNEYLWRAVEQKICKYLTKPFKKDQFIEALKTVSLELSNYETKVKIAQGYYNPFNKIFTIKEKEIQLSINESKMLDYLLSKVNQTVTYEELFDYIWIEDEFPSKDALKALIKDLRKIIGKETIKNIFGVGYKIEV</sequence>
<dbReference type="AlphaFoldDB" id="A0A4Q0Y068"/>
<evidence type="ECO:0000256" key="3">
    <source>
        <dbReference type="ARBA" id="ARBA00023015"/>
    </source>
</evidence>
<feature type="domain" description="OmpR/PhoB-type" evidence="9">
    <location>
        <begin position="136"/>
        <end position="230"/>
    </location>
</feature>
<name>A0A4Q0Y068_9BACT</name>
<evidence type="ECO:0000256" key="7">
    <source>
        <dbReference type="PROSITE-ProRule" id="PRU01091"/>
    </source>
</evidence>
<evidence type="ECO:0000256" key="1">
    <source>
        <dbReference type="ARBA" id="ARBA00022553"/>
    </source>
</evidence>
<evidence type="ECO:0000313" key="10">
    <source>
        <dbReference type="EMBL" id="RXJ63406.1"/>
    </source>
</evidence>
<dbReference type="GO" id="GO:0006355">
    <property type="term" value="P:regulation of DNA-templated transcription"/>
    <property type="evidence" value="ECO:0007669"/>
    <property type="project" value="InterPro"/>
</dbReference>
<dbReference type="STRING" id="877500.GCA_000935065_00404"/>
<dbReference type="OrthoDB" id="5353330at2"/>
<reference evidence="10 11" key="1">
    <citation type="submission" date="2017-10" db="EMBL/GenBank/DDBJ databases">
        <title>Genomics of the genus Arcobacter.</title>
        <authorList>
            <person name="Perez-Cataluna A."/>
            <person name="Figueras M.J."/>
        </authorList>
    </citation>
    <scope>NUCLEOTIDE SEQUENCE [LARGE SCALE GENOMIC DNA]</scope>
    <source>
        <strain evidence="10 11">DSM 24636</strain>
    </source>
</reference>
<dbReference type="Gene3D" id="3.40.50.2300">
    <property type="match status" value="1"/>
</dbReference>
<evidence type="ECO:0000256" key="6">
    <source>
        <dbReference type="PROSITE-ProRule" id="PRU00169"/>
    </source>
</evidence>
<feature type="DNA-binding region" description="OmpR/PhoB-type" evidence="7">
    <location>
        <begin position="136"/>
        <end position="230"/>
    </location>
</feature>
<keyword evidence="11" id="KW-1185">Reference proteome</keyword>
<evidence type="ECO:0000313" key="11">
    <source>
        <dbReference type="Proteomes" id="UP000290191"/>
    </source>
</evidence>
<keyword evidence="3" id="KW-0805">Transcription regulation</keyword>
<dbReference type="InterPro" id="IPR016032">
    <property type="entry name" value="Sig_transdc_resp-reg_C-effctor"/>
</dbReference>
<dbReference type="GO" id="GO:0032993">
    <property type="term" value="C:protein-DNA complex"/>
    <property type="evidence" value="ECO:0007669"/>
    <property type="project" value="TreeGrafter"/>
</dbReference>
<evidence type="ECO:0000259" key="9">
    <source>
        <dbReference type="PROSITE" id="PS51755"/>
    </source>
</evidence>
<organism evidence="10 11">
    <name type="scientific">Halarcobacter anaerophilus</name>
    <dbReference type="NCBI Taxonomy" id="877500"/>
    <lineage>
        <taxon>Bacteria</taxon>
        <taxon>Pseudomonadati</taxon>
        <taxon>Campylobacterota</taxon>
        <taxon>Epsilonproteobacteria</taxon>
        <taxon>Campylobacterales</taxon>
        <taxon>Arcobacteraceae</taxon>
        <taxon>Halarcobacter</taxon>
    </lineage>
</organism>
<dbReference type="EMBL" id="PDKO01000004">
    <property type="protein sequence ID" value="RXJ63406.1"/>
    <property type="molecule type" value="Genomic_DNA"/>
</dbReference>
<protein>
    <submittedName>
        <fullName evidence="10">NAD(P)H-flavin oxidoreductase</fullName>
    </submittedName>
</protein>
<evidence type="ECO:0000259" key="8">
    <source>
        <dbReference type="PROSITE" id="PS50110"/>
    </source>
</evidence>
<dbReference type="GO" id="GO:0005829">
    <property type="term" value="C:cytosol"/>
    <property type="evidence" value="ECO:0007669"/>
    <property type="project" value="TreeGrafter"/>
</dbReference>
<evidence type="ECO:0000256" key="4">
    <source>
        <dbReference type="ARBA" id="ARBA00023125"/>
    </source>
</evidence>
<dbReference type="SMART" id="SM00862">
    <property type="entry name" value="Trans_reg_C"/>
    <property type="match status" value="1"/>
</dbReference>
<dbReference type="SUPFAM" id="SSF52172">
    <property type="entry name" value="CheY-like"/>
    <property type="match status" value="1"/>
</dbReference>
<dbReference type="PROSITE" id="PS50110">
    <property type="entry name" value="RESPONSE_REGULATORY"/>
    <property type="match status" value="1"/>
</dbReference>
<dbReference type="InterPro" id="IPR039420">
    <property type="entry name" value="WalR-like"/>
</dbReference>
<dbReference type="SMART" id="SM00448">
    <property type="entry name" value="REC"/>
    <property type="match status" value="1"/>
</dbReference>
<keyword evidence="1 6" id="KW-0597">Phosphoprotein</keyword>
<dbReference type="RefSeq" id="WP_129081902.1">
    <property type="nucleotide sequence ID" value="NZ_CP041070.1"/>
</dbReference>
<gene>
    <name evidence="10" type="ORF">CRV06_06945</name>
</gene>
<comment type="caution">
    <text evidence="10">The sequence shown here is derived from an EMBL/GenBank/DDBJ whole genome shotgun (WGS) entry which is preliminary data.</text>
</comment>